<sequence length="1038" mass="118741">MTRRYTSWPSCDLGQYANNGRPRRNSDSPGICSRIIGIGSLRKTVTQHIISQLLENGVRTDRLTPMLLEHFLPVVTAADKSSWEMLLQNSLKLSDQALMHILSLQSLTHTRDTLPEQTVIYVRSFHLTAGQLRDVAAQFCDTENAHRKIAAWVESISDLRTEKTIYIRYVGRTTRGVLRRHREDLLTRRAGFLARFLTSLEALFPTVIDSVALYTFPARAQGSWELDNSDEICEQAVIALLGIHSLLNQTFVNAAHRSFHPKESYRMGFKALETKTISRLLPSSFSPALQDARLAAWADDIQNYAIEHRDSVSRFRNTVHDFPDSLKHTIIRQTTPSKIYGEFVLFLTVGAGISHQAYQNQESFYDGPSDSAKLMKDSLSRLWDWELIQPIQKGYVEELVSLGALPFVDLCPWQSATGEHLEAAAGFLKRYVLITRPLIILTFSEKPSSVLAYSSPDSRNCSSRTQFWSRVGQVELVELDNLHCIQIPCFHPGQGRFSPESNIFLTVFNMTLWVLLLTISISLDSVESYKTQARKEWCTHIKQRVDYILRSHQFYENFNHLKSELYRDRPKSTGNALTVRQRSTIAIATRRVVDQFIFSGLAVDKAMSDRRRQQVYRLWELNIPELHLHISRGNPREWFLWANSLSEGDSLFVEAIAGSVWISTTSKGQGYPRHNAKLAKTPGFGAVIDVATLPEEYRGIFSSSRPTSWVSYTNVVQAITAELDLKVPSWRLLHASRVSTEVYQAGILRFKAMYRTKLNGAEVFIWRNQSLPIYWIAPSGQKYKFVLRAPRSSLDGSLGQRKFIFFTEDGIDLRDDEEVSCLVRKESLSSNNKVTFPVHHLPYCQDTAELGSRLLELWEYETGLSWTNTTTAPLSSPLIAENNPVAPVHAPSFYVGEGLPLMRSNWSDSKLAPYRKPPLPADETWLLWMCLKEHWPNGGKLFIGIPEKWPSRQDNIWVHFSEFLSRVSYRHHPKLIKVQAWARDLNYAHKTSQMIKNLEHLCTVVHQRKVQERDRARMKAEGKDVKIAGTELQIMQKW</sequence>
<protein>
    <submittedName>
        <fullName evidence="1">Uncharacterized protein</fullName>
    </submittedName>
</protein>
<evidence type="ECO:0000313" key="2">
    <source>
        <dbReference type="Proteomes" id="UP001610563"/>
    </source>
</evidence>
<dbReference type="Proteomes" id="UP001610563">
    <property type="component" value="Unassembled WGS sequence"/>
</dbReference>
<evidence type="ECO:0000313" key="1">
    <source>
        <dbReference type="EMBL" id="KAL2786320.1"/>
    </source>
</evidence>
<comment type="caution">
    <text evidence="1">The sequence shown here is derived from an EMBL/GenBank/DDBJ whole genome shotgun (WGS) entry which is preliminary data.</text>
</comment>
<name>A0ABR4FST8_9EURO</name>
<reference evidence="1 2" key="1">
    <citation type="submission" date="2024-07" db="EMBL/GenBank/DDBJ databases">
        <title>Section-level genome sequencing and comparative genomics of Aspergillus sections Usti and Cavernicolus.</title>
        <authorList>
            <consortium name="Lawrence Berkeley National Laboratory"/>
            <person name="Nybo J.L."/>
            <person name="Vesth T.C."/>
            <person name="Theobald S."/>
            <person name="Frisvad J.C."/>
            <person name="Larsen T.O."/>
            <person name="Kjaerboelling I."/>
            <person name="Rothschild-Mancinelli K."/>
            <person name="Lyhne E.K."/>
            <person name="Kogle M.E."/>
            <person name="Barry K."/>
            <person name="Clum A."/>
            <person name="Na H."/>
            <person name="Ledsgaard L."/>
            <person name="Lin J."/>
            <person name="Lipzen A."/>
            <person name="Kuo A."/>
            <person name="Riley R."/>
            <person name="Mondo S."/>
            <person name="Labutti K."/>
            <person name="Haridas S."/>
            <person name="Pangalinan J."/>
            <person name="Salamov A.A."/>
            <person name="Simmons B.A."/>
            <person name="Magnuson J.K."/>
            <person name="Chen J."/>
            <person name="Drula E."/>
            <person name="Henrissat B."/>
            <person name="Wiebenga A."/>
            <person name="Lubbers R.J."/>
            <person name="Gomes A.C."/>
            <person name="Makela M.R."/>
            <person name="Stajich J."/>
            <person name="Grigoriev I.V."/>
            <person name="Mortensen U.H."/>
            <person name="De Vries R.P."/>
            <person name="Baker S.E."/>
            <person name="Andersen M.R."/>
        </authorList>
    </citation>
    <scope>NUCLEOTIDE SEQUENCE [LARGE SCALE GENOMIC DNA]</scope>
    <source>
        <strain evidence="1 2">CBS 209.92</strain>
    </source>
</reference>
<gene>
    <name evidence="1" type="ORF">BJX66DRAFT_328682</name>
</gene>
<accession>A0ABR4FST8</accession>
<dbReference type="EMBL" id="JBFTWV010000121">
    <property type="protein sequence ID" value="KAL2786320.1"/>
    <property type="molecule type" value="Genomic_DNA"/>
</dbReference>
<proteinExistence type="predicted"/>
<keyword evidence="2" id="KW-1185">Reference proteome</keyword>
<organism evidence="1 2">
    <name type="scientific">Aspergillus keveii</name>
    <dbReference type="NCBI Taxonomy" id="714993"/>
    <lineage>
        <taxon>Eukaryota</taxon>
        <taxon>Fungi</taxon>
        <taxon>Dikarya</taxon>
        <taxon>Ascomycota</taxon>
        <taxon>Pezizomycotina</taxon>
        <taxon>Eurotiomycetes</taxon>
        <taxon>Eurotiomycetidae</taxon>
        <taxon>Eurotiales</taxon>
        <taxon>Aspergillaceae</taxon>
        <taxon>Aspergillus</taxon>
        <taxon>Aspergillus subgen. Nidulantes</taxon>
    </lineage>
</organism>